<proteinExistence type="predicted"/>
<protein>
    <submittedName>
        <fullName evidence="1">Uncharacterized protein</fullName>
    </submittedName>
</protein>
<dbReference type="AlphaFoldDB" id="A0A0S4V9J2"/>
<accession>A0A0S4V9J2</accession>
<sequence length="127" mass="13087">MTLGLQTLAAPVGNIEAANEPLACPAEATAPPEADPTPAADRAASIPPELADVLPSVIKVELMRLAIAHFGHAAGTVMPLLRACREDTTSLCRAIAASGQVATPKVGEHTAARFVDAAMLALTRRRS</sequence>
<gene>
    <name evidence="1" type="ORF">RUN1985_v1_870001</name>
</gene>
<evidence type="ECO:0000313" key="1">
    <source>
        <dbReference type="EMBL" id="CUV31332.1"/>
    </source>
</evidence>
<name>A0A0S4V9J2_RALSL</name>
<reference evidence="1" key="1">
    <citation type="submission" date="2015-10" db="EMBL/GenBank/DDBJ databases">
        <authorList>
            <person name="Gilbert D.G."/>
        </authorList>
    </citation>
    <scope>NUCLEOTIDE SEQUENCE</scope>
    <source>
        <strain evidence="1">Phyl III-seqv23</strain>
    </source>
</reference>
<organism evidence="1">
    <name type="scientific">Ralstonia solanacearum</name>
    <name type="common">Pseudomonas solanacearum</name>
    <dbReference type="NCBI Taxonomy" id="305"/>
    <lineage>
        <taxon>Bacteria</taxon>
        <taxon>Pseudomonadati</taxon>
        <taxon>Pseudomonadota</taxon>
        <taxon>Betaproteobacteria</taxon>
        <taxon>Burkholderiales</taxon>
        <taxon>Burkholderiaceae</taxon>
        <taxon>Ralstonia</taxon>
        <taxon>Ralstonia solanacearum species complex</taxon>
    </lineage>
</organism>
<dbReference type="EMBL" id="LN899824">
    <property type="protein sequence ID" value="CUV31332.1"/>
    <property type="molecule type" value="Genomic_DNA"/>
</dbReference>